<keyword evidence="14" id="KW-1185">Reference proteome</keyword>
<evidence type="ECO:0000256" key="6">
    <source>
        <dbReference type="ARBA" id="ARBA00022989"/>
    </source>
</evidence>
<feature type="transmembrane region" description="Helical" evidence="12">
    <location>
        <begin position="323"/>
        <end position="348"/>
    </location>
</feature>
<feature type="transmembrane region" description="Helical" evidence="12">
    <location>
        <begin position="394"/>
        <end position="418"/>
    </location>
</feature>
<dbReference type="NCBIfam" id="TIGR00813">
    <property type="entry name" value="sss"/>
    <property type="match status" value="1"/>
</dbReference>
<keyword evidence="4" id="KW-1003">Cell membrane</keyword>
<keyword evidence="10" id="KW-0739">Sodium transport</keyword>
<gene>
    <name evidence="13" type="primary">SLC5A8</name>
    <name evidence="13" type="synonym">slc5a8</name>
</gene>
<evidence type="ECO:0000256" key="1">
    <source>
        <dbReference type="ARBA" id="ARBA00004651"/>
    </source>
</evidence>
<feature type="transmembrane region" description="Helical" evidence="12">
    <location>
        <begin position="504"/>
        <end position="529"/>
    </location>
</feature>
<dbReference type="PANTHER" id="PTHR42985:SF10">
    <property type="entry name" value="SODIUM-COUPLED MONOCARBOXYLATE TRANSPORTER 1"/>
    <property type="match status" value="1"/>
</dbReference>
<keyword evidence="8" id="KW-0406">Ion transport</keyword>
<evidence type="ECO:0000256" key="5">
    <source>
        <dbReference type="ARBA" id="ARBA00022692"/>
    </source>
</evidence>
<keyword evidence="7" id="KW-0915">Sodium</keyword>
<comment type="similarity">
    <text evidence="2 11">Belongs to the sodium:solute symporter (SSF) (TC 2.A.21) family.</text>
</comment>
<evidence type="ECO:0000256" key="7">
    <source>
        <dbReference type="ARBA" id="ARBA00023053"/>
    </source>
</evidence>
<proteinExistence type="inferred from homology"/>
<evidence type="ECO:0000256" key="10">
    <source>
        <dbReference type="ARBA" id="ARBA00023201"/>
    </source>
</evidence>
<sequence length="568" mass="61008">MAAAHIVGTFAVWDYVVFALMLLVSAAVGVYCAMSGGGQQSSQDFLMGGRKMTAVPVALSLTATFMSAITVLATPSEVYQYGAMFILFTLSYSLMVFVTSEVFLPIFYRLGVTISTRPFLKEVLYTGIVIYVPALALKQVTGFDLWGAVMSTGIVCTFYCSLGGLKAVVWTDVFQLATMMAGFLVVIIRAVLLHGGFSVIIDDSQKGGRLNLWDFDPNPFKRHTFWTITFGGAFVWIGIYGVSQAQVQRYVSCKSLNHARTSLYLNLVGLWAILLCAVFSGLCLYAIYQDCDPWTAGLISAPDQLMPYLVMDILRDYPGLPGLFVAAAFSGTLSTVSSSINALAAVTVEDLVKPYISMSDRKLSWISKGLSLFYGAVCIGMAAIASLLGGLLEAALSIFGIIGGPLVGLFSLGIFCPFANSTGGLVGLFSGLGLSLWLGIWGQLYPPYHSEPLSLSTAGCNFTVNPGGQNWTQSLVHSPLTTKAALEEKEYSAQLVDGWYSLSYLYFSPAGAITVFAVGVIMSLLTGLLDLKKCREIGLGTNNPAFCSSELDLTQRKAESNISSIFSP</sequence>
<evidence type="ECO:0000256" key="9">
    <source>
        <dbReference type="ARBA" id="ARBA00023136"/>
    </source>
</evidence>
<evidence type="ECO:0000256" key="2">
    <source>
        <dbReference type="ARBA" id="ARBA00006434"/>
    </source>
</evidence>
<feature type="transmembrane region" description="Helical" evidence="12">
    <location>
        <begin position="263"/>
        <end position="288"/>
    </location>
</feature>
<keyword evidence="3" id="KW-0813">Transport</keyword>
<accession>A0A8C9VQD7</accession>
<feature type="transmembrane region" description="Helical" evidence="12">
    <location>
        <begin position="12"/>
        <end position="33"/>
    </location>
</feature>
<dbReference type="InterPro" id="IPR001734">
    <property type="entry name" value="Na/solute_symporter"/>
</dbReference>
<reference evidence="13" key="3">
    <citation type="submission" date="2025-09" db="UniProtKB">
        <authorList>
            <consortium name="Ensembl"/>
        </authorList>
    </citation>
    <scope>IDENTIFICATION</scope>
</reference>
<evidence type="ECO:0000256" key="11">
    <source>
        <dbReference type="RuleBase" id="RU362091"/>
    </source>
</evidence>
<feature type="transmembrane region" description="Helical" evidence="12">
    <location>
        <begin position="143"/>
        <end position="165"/>
    </location>
</feature>
<dbReference type="GO" id="GO:0005886">
    <property type="term" value="C:plasma membrane"/>
    <property type="evidence" value="ECO:0007669"/>
    <property type="project" value="UniProtKB-SubCell"/>
</dbReference>
<keyword evidence="5 12" id="KW-0812">Transmembrane</keyword>
<dbReference type="Ensembl" id="ENSSFOT00015050902.1">
    <property type="protein sequence ID" value="ENSSFOP00015063462.1"/>
    <property type="gene ID" value="ENSSFOG00015001911.2"/>
</dbReference>
<dbReference type="GO" id="GO:0015730">
    <property type="term" value="P:propanoate transmembrane transport"/>
    <property type="evidence" value="ECO:0007669"/>
    <property type="project" value="TreeGrafter"/>
</dbReference>
<feature type="transmembrane region" description="Helical" evidence="12">
    <location>
        <begin position="54"/>
        <end position="73"/>
    </location>
</feature>
<dbReference type="GO" id="GO:0005343">
    <property type="term" value="F:organic acid:sodium symporter activity"/>
    <property type="evidence" value="ECO:0007669"/>
    <property type="project" value="TreeGrafter"/>
</dbReference>
<reference evidence="13" key="2">
    <citation type="submission" date="2025-08" db="UniProtKB">
        <authorList>
            <consortium name="Ensembl"/>
        </authorList>
    </citation>
    <scope>IDENTIFICATION</scope>
</reference>
<comment type="subcellular location">
    <subcellularLocation>
        <location evidence="1">Cell membrane</location>
        <topology evidence="1">Multi-pass membrane protein</topology>
    </subcellularLocation>
</comment>
<dbReference type="Pfam" id="PF00474">
    <property type="entry name" value="SSF"/>
    <property type="match status" value="1"/>
</dbReference>
<dbReference type="GO" id="GO:0070062">
    <property type="term" value="C:extracellular exosome"/>
    <property type="evidence" value="ECO:0007669"/>
    <property type="project" value="TreeGrafter"/>
</dbReference>
<dbReference type="AlphaFoldDB" id="A0A8C9VQD7"/>
<evidence type="ECO:0000313" key="13">
    <source>
        <dbReference type="Ensembl" id="ENSSFOP00015063462.1"/>
    </source>
</evidence>
<dbReference type="InterPro" id="IPR038377">
    <property type="entry name" value="Na/Glc_symporter_sf"/>
</dbReference>
<feature type="transmembrane region" description="Helical" evidence="12">
    <location>
        <begin position="223"/>
        <end position="242"/>
    </location>
</feature>
<dbReference type="PANTHER" id="PTHR42985">
    <property type="entry name" value="SODIUM-COUPLED MONOCARBOXYLATE TRANSPORTER"/>
    <property type="match status" value="1"/>
</dbReference>
<feature type="transmembrane region" description="Helical" evidence="12">
    <location>
        <begin position="369"/>
        <end position="388"/>
    </location>
</feature>
<dbReference type="GeneTree" id="ENSGT00940000155166"/>
<dbReference type="Gene3D" id="1.20.1730.10">
    <property type="entry name" value="Sodium/glucose cotransporter"/>
    <property type="match status" value="1"/>
</dbReference>
<feature type="transmembrane region" description="Helical" evidence="12">
    <location>
        <begin position="425"/>
        <end position="445"/>
    </location>
</feature>
<feature type="transmembrane region" description="Helical" evidence="12">
    <location>
        <begin position="119"/>
        <end position="137"/>
    </location>
</feature>
<dbReference type="InterPro" id="IPR051163">
    <property type="entry name" value="Sodium:Solute_Symporter_SSF"/>
</dbReference>
<feature type="transmembrane region" description="Helical" evidence="12">
    <location>
        <begin position="177"/>
        <end position="201"/>
    </location>
</feature>
<evidence type="ECO:0000256" key="12">
    <source>
        <dbReference type="SAM" id="Phobius"/>
    </source>
</evidence>
<reference evidence="13 14" key="1">
    <citation type="submission" date="2019-04" db="EMBL/GenBank/DDBJ databases">
        <authorList>
            <consortium name="Wellcome Sanger Institute Data Sharing"/>
        </authorList>
    </citation>
    <scope>NUCLEOTIDE SEQUENCE [LARGE SCALE GENOMIC DNA]</scope>
</reference>
<name>A0A8C9VQD7_SCLFO</name>
<dbReference type="PROSITE" id="PS50283">
    <property type="entry name" value="NA_SOLUT_SYMP_3"/>
    <property type="match status" value="1"/>
</dbReference>
<keyword evidence="9 12" id="KW-0472">Membrane</keyword>
<protein>
    <submittedName>
        <fullName evidence="13">Solute carrier family 5 member 8</fullName>
    </submittedName>
</protein>
<organism evidence="13 14">
    <name type="scientific">Scleropages formosus</name>
    <name type="common">Asian bonytongue</name>
    <name type="synonym">Osteoglossum formosum</name>
    <dbReference type="NCBI Taxonomy" id="113540"/>
    <lineage>
        <taxon>Eukaryota</taxon>
        <taxon>Metazoa</taxon>
        <taxon>Chordata</taxon>
        <taxon>Craniata</taxon>
        <taxon>Vertebrata</taxon>
        <taxon>Euteleostomi</taxon>
        <taxon>Actinopterygii</taxon>
        <taxon>Neopterygii</taxon>
        <taxon>Teleostei</taxon>
        <taxon>Osteoglossocephala</taxon>
        <taxon>Osteoglossomorpha</taxon>
        <taxon>Osteoglossiformes</taxon>
        <taxon>Osteoglossidae</taxon>
        <taxon>Scleropages</taxon>
    </lineage>
</organism>
<evidence type="ECO:0000256" key="3">
    <source>
        <dbReference type="ARBA" id="ARBA00022448"/>
    </source>
</evidence>
<feature type="transmembrane region" description="Helical" evidence="12">
    <location>
        <begin position="79"/>
        <end position="107"/>
    </location>
</feature>
<keyword evidence="6 12" id="KW-1133">Transmembrane helix</keyword>
<dbReference type="Proteomes" id="UP000694397">
    <property type="component" value="Chromosome 2"/>
</dbReference>
<evidence type="ECO:0000313" key="14">
    <source>
        <dbReference type="Proteomes" id="UP000694397"/>
    </source>
</evidence>
<evidence type="ECO:0000256" key="4">
    <source>
        <dbReference type="ARBA" id="ARBA00022475"/>
    </source>
</evidence>
<evidence type="ECO:0000256" key="8">
    <source>
        <dbReference type="ARBA" id="ARBA00023065"/>
    </source>
</evidence>